<organism evidence="1 2">
    <name type="scientific">Thiothrix winogradskyi</name>
    <dbReference type="NCBI Taxonomy" id="96472"/>
    <lineage>
        <taxon>Bacteria</taxon>
        <taxon>Pseudomonadati</taxon>
        <taxon>Pseudomonadota</taxon>
        <taxon>Gammaproteobacteria</taxon>
        <taxon>Thiotrichales</taxon>
        <taxon>Thiotrichaceae</taxon>
        <taxon>Thiothrix</taxon>
    </lineage>
</organism>
<protein>
    <submittedName>
        <fullName evidence="1">Uncharacterized protein</fullName>
    </submittedName>
</protein>
<dbReference type="Proteomes" id="UP001054801">
    <property type="component" value="Chromosome"/>
</dbReference>
<dbReference type="EMBL" id="CP091244">
    <property type="protein sequence ID" value="UJS24558.1"/>
    <property type="molecule type" value="Genomic_DNA"/>
</dbReference>
<sequence>MRTDVRQGDCAVRAGRSGKLVLDQQSQSLLTEARLSAWIEAIKPALLAKLVG</sequence>
<keyword evidence="2" id="KW-1185">Reference proteome</keyword>
<gene>
    <name evidence="1" type="ORF">L2Y54_00595</name>
</gene>
<dbReference type="RefSeq" id="WP_236499120.1">
    <property type="nucleotide sequence ID" value="NZ_CP091244.1"/>
</dbReference>
<name>A0ABY3SZI5_9GAMM</name>
<evidence type="ECO:0000313" key="2">
    <source>
        <dbReference type="Proteomes" id="UP001054801"/>
    </source>
</evidence>
<reference evidence="1" key="1">
    <citation type="journal article" date="2022" name="Microorganisms">
        <title>Two New Species of Filamentous Sulfur Bacteria of the Genus Thiothrix, Thiothrix winogradskyi sp. nov. and 'Candidatus Thiothrix sulfatifontis' sp. nov.</title>
        <authorList>
            <person name="Ravin N.V."/>
            <person name="Rossetti S."/>
            <person name="Beletsky A.V."/>
            <person name="Kadnikov V.V."/>
            <person name="Rudenko T.S."/>
            <person name="Smolyakov D.D."/>
            <person name="Moskvitina M.I."/>
            <person name="Gureeva M.V."/>
            <person name="Mardanov A.V."/>
            <person name="Grabovich M.Y."/>
        </authorList>
    </citation>
    <scope>NUCLEOTIDE SEQUENCE</scope>
    <source>
        <strain evidence="1">CT3</strain>
    </source>
</reference>
<evidence type="ECO:0000313" key="1">
    <source>
        <dbReference type="EMBL" id="UJS24558.1"/>
    </source>
</evidence>
<accession>A0ABY3SZI5</accession>
<proteinExistence type="predicted"/>